<name>A0ABS8H4A6_9SPHN</name>
<protein>
    <submittedName>
        <fullName evidence="2">DUF2285 domain-containing protein</fullName>
    </submittedName>
</protein>
<sequence>MLTIFWPASSDPSILPVCAVSAPQTASNAFDLLDLPVAVSVLRDARHREHVVIADGPRHIRLEARGASLLDGPVRLAYDLADFRKLRVRLHTLSRLEALVRLRRLPAGLYGRDTLAARWLLALAAWEMKQAGASQIEIAIALFGAAQIDGDSMDRMRKRVARLIALAKRRMNVTYGGQFAVV</sequence>
<proteinExistence type="predicted"/>
<feature type="domain" description="T6SS Transcription factor RovC-like DNA binding" evidence="1">
    <location>
        <begin position="85"/>
        <end position="175"/>
    </location>
</feature>
<comment type="caution">
    <text evidence="2">The sequence shown here is derived from an EMBL/GenBank/DDBJ whole genome shotgun (WGS) entry which is preliminary data.</text>
</comment>
<reference evidence="2 3" key="1">
    <citation type="submission" date="2021-10" db="EMBL/GenBank/DDBJ databases">
        <title>The diversity and Nitrogen Metabolism of Culturable Nitrate-Utilizing Bacteria Within the Oxygen Minimum Zone of the Changjiang (Yangtze River)Estuary.</title>
        <authorList>
            <person name="Zhang D."/>
            <person name="Zheng J."/>
            <person name="Liu S."/>
            <person name="He W."/>
        </authorList>
    </citation>
    <scope>NUCLEOTIDE SEQUENCE [LARGE SCALE GENOMIC DNA]</scope>
    <source>
        <strain evidence="2 3">FXH275-2</strain>
    </source>
</reference>
<keyword evidence="3" id="KW-1185">Reference proteome</keyword>
<organism evidence="2 3">
    <name type="scientific">Sphingobium soli</name>
    <dbReference type="NCBI Taxonomy" id="1591116"/>
    <lineage>
        <taxon>Bacteria</taxon>
        <taxon>Pseudomonadati</taxon>
        <taxon>Pseudomonadota</taxon>
        <taxon>Alphaproteobacteria</taxon>
        <taxon>Sphingomonadales</taxon>
        <taxon>Sphingomonadaceae</taxon>
        <taxon>Sphingobium</taxon>
    </lineage>
</organism>
<dbReference type="InterPro" id="IPR018754">
    <property type="entry name" value="RovC-like_DNA-bd"/>
</dbReference>
<gene>
    <name evidence="2" type="ORF">LL253_11720</name>
</gene>
<dbReference type="EMBL" id="JAJGNP010000008">
    <property type="protein sequence ID" value="MCC4233356.1"/>
    <property type="molecule type" value="Genomic_DNA"/>
</dbReference>
<evidence type="ECO:0000313" key="2">
    <source>
        <dbReference type="EMBL" id="MCC4233356.1"/>
    </source>
</evidence>
<dbReference type="Pfam" id="PF10074">
    <property type="entry name" value="RovC_DNA-bd"/>
    <property type="match status" value="1"/>
</dbReference>
<evidence type="ECO:0000313" key="3">
    <source>
        <dbReference type="Proteomes" id="UP001198830"/>
    </source>
</evidence>
<accession>A0ABS8H4A6</accession>
<dbReference type="RefSeq" id="WP_228227264.1">
    <property type="nucleotide sequence ID" value="NZ_JAJGNP010000008.1"/>
</dbReference>
<evidence type="ECO:0000259" key="1">
    <source>
        <dbReference type="Pfam" id="PF10074"/>
    </source>
</evidence>
<dbReference type="Proteomes" id="UP001198830">
    <property type="component" value="Unassembled WGS sequence"/>
</dbReference>